<feature type="region of interest" description="Disordered" evidence="1">
    <location>
        <begin position="72"/>
        <end position="108"/>
    </location>
</feature>
<accession>A0ABN2Z8B6</accession>
<feature type="region of interest" description="Disordered" evidence="1">
    <location>
        <begin position="205"/>
        <end position="228"/>
    </location>
</feature>
<reference evidence="2 3" key="1">
    <citation type="journal article" date="2019" name="Int. J. Syst. Evol. Microbiol.">
        <title>The Global Catalogue of Microorganisms (GCM) 10K type strain sequencing project: providing services to taxonomists for standard genome sequencing and annotation.</title>
        <authorList>
            <consortium name="The Broad Institute Genomics Platform"/>
            <consortium name="The Broad Institute Genome Sequencing Center for Infectious Disease"/>
            <person name="Wu L."/>
            <person name="Ma J."/>
        </authorList>
    </citation>
    <scope>NUCLEOTIDE SEQUENCE [LARGE SCALE GENOMIC DNA]</scope>
    <source>
        <strain evidence="2 3">JCM 15481</strain>
    </source>
</reference>
<evidence type="ECO:0000313" key="3">
    <source>
        <dbReference type="Proteomes" id="UP001500443"/>
    </source>
</evidence>
<feature type="compositionally biased region" description="Low complexity" evidence="1">
    <location>
        <begin position="85"/>
        <end position="103"/>
    </location>
</feature>
<dbReference type="InterPro" id="IPR009057">
    <property type="entry name" value="Homeodomain-like_sf"/>
</dbReference>
<proteinExistence type="predicted"/>
<evidence type="ECO:0000313" key="2">
    <source>
        <dbReference type="EMBL" id="GAA2138342.1"/>
    </source>
</evidence>
<comment type="caution">
    <text evidence="2">The sequence shown here is derived from an EMBL/GenBank/DDBJ whole genome shotgun (WGS) entry which is preliminary data.</text>
</comment>
<feature type="compositionally biased region" description="Gly residues" evidence="1">
    <location>
        <begin position="72"/>
        <end position="84"/>
    </location>
</feature>
<protein>
    <recommendedName>
        <fullName evidence="4">Helix-turn-helix domain-containing protein</fullName>
    </recommendedName>
</protein>
<gene>
    <name evidence="2" type="ORF">GCM10009802_47750</name>
</gene>
<evidence type="ECO:0000256" key="1">
    <source>
        <dbReference type="SAM" id="MobiDB-lite"/>
    </source>
</evidence>
<sequence length="599" mass="63733">MTLTDRELHFLEHLVAHSATPAARRLHCEIVLGCAAGESNGEVAARLGVTPTTVCRWRNRFAREGLAAVRGAAGGGEHGPGAPGASGTAGAQDASTPAAAGSGSPAGGGHVRGNIRLAALMRESGLTPTSLAGQVRELGRRRGLELRCTHTYVKRWLRGSFGPSVPPELIAAVLSRRLGRDITPGDIAAPTPGGYSPDGYALTGRAAPSPTGGGTARGHAPSPAGYALTGGGAPTGGWLLPDDLGLRGPSTPLGTVRTAARLWDADPRYALPAVPAAVLRHSVRRWRRATPPAPPQRALGSYRVGQRDIARIHALTEHLAMLDNRYGGGAARSIAMTHLRTDVLPMLEGTYTGAVGRNLFRAAALVTHHTAHLLYDTGRHGAARRYLRLALDMAYHGHDRPFAAKILGTLAHQAVHLGDHREAVELAEAGLAEPGLTPAGQASLHAMAARAHARLRDPRATAIALSHAERLLSAGSPAQEPLWLRYFTAAELHDEIAHCLVDLRQARAARPHAEHGIAARTDRYARSIVFTRVVLATAWLQQREVEHACQVATGALRATEDIQSERVRGYLAGFRERLRPFRKVPAAREFSYRAARALR</sequence>
<organism evidence="2 3">
    <name type="scientific">Streptomyces synnematoformans</name>
    <dbReference type="NCBI Taxonomy" id="415721"/>
    <lineage>
        <taxon>Bacteria</taxon>
        <taxon>Bacillati</taxon>
        <taxon>Actinomycetota</taxon>
        <taxon>Actinomycetes</taxon>
        <taxon>Kitasatosporales</taxon>
        <taxon>Streptomycetaceae</taxon>
        <taxon>Streptomyces</taxon>
    </lineage>
</organism>
<evidence type="ECO:0008006" key="4">
    <source>
        <dbReference type="Google" id="ProtNLM"/>
    </source>
</evidence>
<name>A0ABN2Z8B6_9ACTN</name>
<dbReference type="InterPro" id="IPR011990">
    <property type="entry name" value="TPR-like_helical_dom_sf"/>
</dbReference>
<dbReference type="SUPFAM" id="SSF46689">
    <property type="entry name" value="Homeodomain-like"/>
    <property type="match status" value="1"/>
</dbReference>
<dbReference type="Gene3D" id="1.25.40.10">
    <property type="entry name" value="Tetratricopeptide repeat domain"/>
    <property type="match status" value="1"/>
</dbReference>
<dbReference type="EMBL" id="BAAAPF010000194">
    <property type="protein sequence ID" value="GAA2138342.1"/>
    <property type="molecule type" value="Genomic_DNA"/>
</dbReference>
<keyword evidence="3" id="KW-1185">Reference proteome</keyword>
<dbReference type="SUPFAM" id="SSF48452">
    <property type="entry name" value="TPR-like"/>
    <property type="match status" value="1"/>
</dbReference>
<dbReference type="Proteomes" id="UP001500443">
    <property type="component" value="Unassembled WGS sequence"/>
</dbReference>
<dbReference type="Pfam" id="PF13551">
    <property type="entry name" value="HTH_29"/>
    <property type="match status" value="1"/>
</dbReference>